<evidence type="ECO:0000313" key="2">
    <source>
        <dbReference type="EMBL" id="PWL04239.1"/>
    </source>
</evidence>
<sequence>MQLETFSFTMQKSVAYQYSQAFSLSDALQKLASVQKEGIYFRGQAESTWKIYSSMQREWIEKELHHRFGSYQNFAEALLNYAYANYQPILKNYCKLITDISIFSTLQHYGAPTPFIDWTSDYLVALYFASLGNDFCHRKISDEIESFFSIYWVEKGRGAETPENDLTDINRTLEDANAQLEQIREDWGSVPGSDLKSATQYKTWGNLPIILMRHGEDKLMHIENRRSNLQSGLFIYSSDPLNSLDKRFSSSAKSLAELPETDDLILPKIHCLDIHKSVLPQLKAYLSSRSYTTETLGLSTDDWGKKLYTKFLSEPHS</sequence>
<dbReference type="EMBL" id="QGHD01000001">
    <property type="protein sequence ID" value="PWL04239.1"/>
    <property type="molecule type" value="Genomic_DNA"/>
</dbReference>
<evidence type="ECO:0000259" key="1">
    <source>
        <dbReference type="SMART" id="SM00901"/>
    </source>
</evidence>
<proteinExistence type="predicted"/>
<comment type="caution">
    <text evidence="2">The sequence shown here is derived from an EMBL/GenBank/DDBJ whole genome shotgun (WGS) entry which is preliminary data.</text>
</comment>
<name>A0ABX5LP77_9BACT</name>
<feature type="domain" description="FRG" evidence="1">
    <location>
        <begin position="35"/>
        <end position="141"/>
    </location>
</feature>
<organism evidence="2 3">
    <name type="scientific">Hallerella porci</name>
    <dbReference type="NCBI Taxonomy" id="1945871"/>
    <lineage>
        <taxon>Bacteria</taxon>
        <taxon>Pseudomonadati</taxon>
        <taxon>Fibrobacterota</taxon>
        <taxon>Fibrobacteria</taxon>
        <taxon>Fibrobacterales</taxon>
        <taxon>Fibrobacteraceae</taxon>
        <taxon>Hallerella</taxon>
    </lineage>
</organism>
<dbReference type="Proteomes" id="UP000245523">
    <property type="component" value="Unassembled WGS sequence"/>
</dbReference>
<reference evidence="2 3" key="1">
    <citation type="submission" date="2018-05" db="EMBL/GenBank/DDBJ databases">
        <title>Animal gut microbial communities from fecal samples from Wisconsin, USA.</title>
        <authorList>
            <person name="Neumann A."/>
        </authorList>
    </citation>
    <scope>NUCLEOTIDE SEQUENCE [LARGE SCALE GENOMIC DNA]</scope>
    <source>
        <strain evidence="2 3">UWS4</strain>
    </source>
</reference>
<dbReference type="InterPro" id="IPR014966">
    <property type="entry name" value="FRG-dom"/>
</dbReference>
<dbReference type="Pfam" id="PF08867">
    <property type="entry name" value="FRG"/>
    <property type="match status" value="1"/>
</dbReference>
<evidence type="ECO:0000313" key="3">
    <source>
        <dbReference type="Proteomes" id="UP000245523"/>
    </source>
</evidence>
<accession>A0ABX5LP77</accession>
<keyword evidence="3" id="KW-1185">Reference proteome</keyword>
<gene>
    <name evidence="2" type="ORF">B0H50_101253</name>
</gene>
<protein>
    <submittedName>
        <fullName evidence="2">FRG domain-containing protein</fullName>
    </submittedName>
</protein>
<dbReference type="SMART" id="SM00901">
    <property type="entry name" value="FRG"/>
    <property type="match status" value="1"/>
</dbReference>